<sequence length="80" mass="8644">MTFFDREKPLGEGWHWSGSDFLVMGALLFSAGLAYQLIARKLSTSTARAAFAFGIVLLVVGIWVELAVGGVSQIAAWLAR</sequence>
<dbReference type="OrthoDB" id="9813621at2"/>
<feature type="transmembrane region" description="Helical" evidence="1">
    <location>
        <begin position="20"/>
        <end position="38"/>
    </location>
</feature>
<protein>
    <submittedName>
        <fullName evidence="2">Uncharacterized protein</fullName>
    </submittedName>
</protein>
<dbReference type="Proteomes" id="UP000323164">
    <property type="component" value="Unassembled WGS sequence"/>
</dbReference>
<accession>A0A5D8Z110</accession>
<keyword evidence="1" id="KW-0812">Transmembrane</keyword>
<proteinExistence type="predicted"/>
<comment type="caution">
    <text evidence="2">The sequence shown here is derived from an EMBL/GenBank/DDBJ whole genome shotgun (WGS) entry which is preliminary data.</text>
</comment>
<reference evidence="2 3" key="1">
    <citation type="submission" date="2019-08" db="EMBL/GenBank/DDBJ databases">
        <title>Draft genome sequence of Lysobacter sp. UKS-15.</title>
        <authorList>
            <person name="Im W.-T."/>
        </authorList>
    </citation>
    <scope>NUCLEOTIDE SEQUENCE [LARGE SCALE GENOMIC DNA]</scope>
    <source>
        <strain evidence="2 3">UKS-15</strain>
    </source>
</reference>
<gene>
    <name evidence="2" type="ORF">FW784_10030</name>
</gene>
<organism evidence="2 3">
    <name type="scientific">Cognatilysobacter lacus</name>
    <dbReference type="NCBI Taxonomy" id="1643323"/>
    <lineage>
        <taxon>Bacteria</taxon>
        <taxon>Pseudomonadati</taxon>
        <taxon>Pseudomonadota</taxon>
        <taxon>Gammaproteobacteria</taxon>
        <taxon>Lysobacterales</taxon>
        <taxon>Lysobacteraceae</taxon>
        <taxon>Cognatilysobacter</taxon>
    </lineage>
</organism>
<feature type="transmembrane region" description="Helical" evidence="1">
    <location>
        <begin position="50"/>
        <end position="79"/>
    </location>
</feature>
<evidence type="ECO:0000256" key="1">
    <source>
        <dbReference type="SAM" id="Phobius"/>
    </source>
</evidence>
<name>A0A5D8Z110_9GAMM</name>
<keyword evidence="3" id="KW-1185">Reference proteome</keyword>
<keyword evidence="1" id="KW-1133">Transmembrane helix</keyword>
<dbReference type="AlphaFoldDB" id="A0A5D8Z110"/>
<keyword evidence="1" id="KW-0472">Membrane</keyword>
<dbReference type="EMBL" id="VTRV01000110">
    <property type="protein sequence ID" value="TZF88350.1"/>
    <property type="molecule type" value="Genomic_DNA"/>
</dbReference>
<evidence type="ECO:0000313" key="2">
    <source>
        <dbReference type="EMBL" id="TZF88350.1"/>
    </source>
</evidence>
<evidence type="ECO:0000313" key="3">
    <source>
        <dbReference type="Proteomes" id="UP000323164"/>
    </source>
</evidence>